<evidence type="ECO:0000259" key="10">
    <source>
        <dbReference type="Pfam" id="PF00365"/>
    </source>
</evidence>
<dbReference type="Pfam" id="PF00365">
    <property type="entry name" value="PFK"/>
    <property type="match status" value="1"/>
</dbReference>
<keyword evidence="6" id="KW-0067">ATP-binding</keyword>
<dbReference type="NCBIfam" id="NF005301">
    <property type="entry name" value="PRK06830.1"/>
    <property type="match status" value="1"/>
</dbReference>
<dbReference type="InterPro" id="IPR000023">
    <property type="entry name" value="Phosphofructokinase_dom"/>
</dbReference>
<evidence type="ECO:0000256" key="1">
    <source>
        <dbReference type="ARBA" id="ARBA00001946"/>
    </source>
</evidence>
<dbReference type="InterPro" id="IPR050929">
    <property type="entry name" value="PFKA"/>
</dbReference>
<keyword evidence="2" id="KW-0808">Transferase</keyword>
<keyword evidence="7" id="KW-0460">Magnesium</keyword>
<dbReference type="AlphaFoldDB" id="A0A0M0J845"/>
<dbReference type="GO" id="GO:0006002">
    <property type="term" value="P:fructose 6-phosphate metabolic process"/>
    <property type="evidence" value="ECO:0007669"/>
    <property type="project" value="InterPro"/>
</dbReference>
<keyword evidence="5 11" id="KW-0418">Kinase</keyword>
<evidence type="ECO:0000256" key="2">
    <source>
        <dbReference type="ARBA" id="ARBA00022679"/>
    </source>
</evidence>
<dbReference type="InterPro" id="IPR022953">
    <property type="entry name" value="ATP_PFK"/>
</dbReference>
<evidence type="ECO:0000313" key="12">
    <source>
        <dbReference type="Proteomes" id="UP000037460"/>
    </source>
</evidence>
<comment type="catalytic activity">
    <reaction evidence="9">
        <text>beta-D-fructose 6-phosphate + ATP = beta-D-fructose 1,6-bisphosphate + ADP + H(+)</text>
        <dbReference type="Rhea" id="RHEA:16109"/>
        <dbReference type="ChEBI" id="CHEBI:15378"/>
        <dbReference type="ChEBI" id="CHEBI:30616"/>
        <dbReference type="ChEBI" id="CHEBI:32966"/>
        <dbReference type="ChEBI" id="CHEBI:57634"/>
        <dbReference type="ChEBI" id="CHEBI:456216"/>
        <dbReference type="EC" id="2.7.1.11"/>
    </reaction>
</comment>
<dbReference type="GO" id="GO:0003872">
    <property type="term" value="F:6-phosphofructokinase activity"/>
    <property type="evidence" value="ECO:0007669"/>
    <property type="project" value="UniProtKB-EC"/>
</dbReference>
<organism evidence="11 12">
    <name type="scientific">Chrysochromulina tobinii</name>
    <dbReference type="NCBI Taxonomy" id="1460289"/>
    <lineage>
        <taxon>Eukaryota</taxon>
        <taxon>Haptista</taxon>
        <taxon>Haptophyta</taxon>
        <taxon>Prymnesiophyceae</taxon>
        <taxon>Prymnesiales</taxon>
        <taxon>Chrysochromulinaceae</taxon>
        <taxon>Chrysochromulina</taxon>
    </lineage>
</organism>
<dbReference type="GO" id="GO:0005737">
    <property type="term" value="C:cytoplasm"/>
    <property type="evidence" value="ECO:0007669"/>
    <property type="project" value="UniProtKB-ARBA"/>
</dbReference>
<evidence type="ECO:0000256" key="6">
    <source>
        <dbReference type="ARBA" id="ARBA00022840"/>
    </source>
</evidence>
<evidence type="ECO:0000313" key="11">
    <source>
        <dbReference type="EMBL" id="KOO22771.1"/>
    </source>
</evidence>
<reference evidence="12" key="1">
    <citation type="journal article" date="2015" name="PLoS Genet.">
        <title>Genome Sequence and Transcriptome Analyses of Chrysochromulina tobin: Metabolic Tools for Enhanced Algal Fitness in the Prominent Order Prymnesiales (Haptophyceae).</title>
        <authorList>
            <person name="Hovde B.T."/>
            <person name="Deodato C.R."/>
            <person name="Hunsperger H.M."/>
            <person name="Ryken S.A."/>
            <person name="Yost W."/>
            <person name="Jha R.K."/>
            <person name="Patterson J."/>
            <person name="Monnat R.J. Jr."/>
            <person name="Barlow S.B."/>
            <person name="Starkenburg S.R."/>
            <person name="Cattolico R.A."/>
        </authorList>
    </citation>
    <scope>NUCLEOTIDE SEQUENCE</scope>
    <source>
        <strain evidence="12">CCMP291</strain>
    </source>
</reference>
<name>A0A0M0J845_9EUKA</name>
<keyword evidence="8" id="KW-0324">Glycolysis</keyword>
<sequence>MQSPKVFETPSESSSHLAAHHLSTWQDDENSHPVWPRPEGQRMQKVLNPMATARPRMNFLNPNEKVMGSVLLNDSKAAMRSHALDGGGIRGNACKFIWWEPNTVKAALVTCGGLCPGLNSIIQGVTNCLWRDYGVRQIIGVTAGYNGLTNPSENEWIELNPELVSEIHMKGGSVLKAGRGGFDASAICDTLRAHGINMLFVIGGDGTQFAGHLLYEEARKRKLDVSIVGVPKSIDNDVLFVDKTFGFDSAVEAAAGVIRNGWVEATSCAKAVSIVKLMGRDAGFVAAHASLASNLVDLCLVPEVDVELDDIFSYVDATLERKGHMVIVVAEGAGQRHVSTGKKDASGHTVYGDVGVFLRDTLNKYLKAKGGRTFYIDPSYIIRSVPITPNDHIYCARLANNAVHTAMRGNTGVCVGAVHNIIIILKSKLIASGKKQLKIKSSTWQTCVQNCTMPDKLSGMHQADQKGYAQAE</sequence>
<comment type="caution">
    <text evidence="11">The sequence shown here is derived from an EMBL/GenBank/DDBJ whole genome shotgun (WGS) entry which is preliminary data.</text>
</comment>
<protein>
    <submittedName>
        <fullName evidence="11">Phosphofructokinase</fullName>
    </submittedName>
</protein>
<dbReference type="PIRSF" id="PIRSF000534">
    <property type="entry name" value="PPi_PFK_TP0108"/>
    <property type="match status" value="1"/>
</dbReference>
<dbReference type="EMBL" id="JWZX01003252">
    <property type="protein sequence ID" value="KOO22771.1"/>
    <property type="molecule type" value="Genomic_DNA"/>
</dbReference>
<dbReference type="GO" id="GO:0046872">
    <property type="term" value="F:metal ion binding"/>
    <property type="evidence" value="ECO:0007669"/>
    <property type="project" value="UniProtKB-KW"/>
</dbReference>
<dbReference type="Proteomes" id="UP000037460">
    <property type="component" value="Unassembled WGS sequence"/>
</dbReference>
<proteinExistence type="predicted"/>
<evidence type="ECO:0000256" key="4">
    <source>
        <dbReference type="ARBA" id="ARBA00022741"/>
    </source>
</evidence>
<evidence type="ECO:0000256" key="8">
    <source>
        <dbReference type="ARBA" id="ARBA00023152"/>
    </source>
</evidence>
<evidence type="ECO:0000256" key="5">
    <source>
        <dbReference type="ARBA" id="ARBA00022777"/>
    </source>
</evidence>
<dbReference type="UniPathway" id="UPA00109">
    <property type="reaction ID" value="UER00182"/>
</dbReference>
<keyword evidence="3" id="KW-0479">Metal-binding</keyword>
<feature type="domain" description="Phosphofructokinase" evidence="10">
    <location>
        <begin position="106"/>
        <end position="404"/>
    </location>
</feature>
<dbReference type="PRINTS" id="PR00476">
    <property type="entry name" value="PHFRCTKINASE"/>
</dbReference>
<dbReference type="InterPro" id="IPR012004">
    <property type="entry name" value="PyroP-dep_PFK_TP0108"/>
</dbReference>
<dbReference type="Gene3D" id="3.40.50.450">
    <property type="match status" value="1"/>
</dbReference>
<dbReference type="GO" id="GO:0005524">
    <property type="term" value="F:ATP binding"/>
    <property type="evidence" value="ECO:0007669"/>
    <property type="project" value="UniProtKB-KW"/>
</dbReference>
<keyword evidence="4" id="KW-0547">Nucleotide-binding</keyword>
<dbReference type="PANTHER" id="PTHR45770">
    <property type="entry name" value="ATP-DEPENDENT 6-PHOSPHOFRUCTOKINASE 1"/>
    <property type="match status" value="1"/>
</dbReference>
<gene>
    <name evidence="11" type="ORF">Ctob_006268</name>
</gene>
<dbReference type="OrthoDB" id="537915at2759"/>
<dbReference type="InterPro" id="IPR035966">
    <property type="entry name" value="PKF_sf"/>
</dbReference>
<evidence type="ECO:0000256" key="7">
    <source>
        <dbReference type="ARBA" id="ARBA00022842"/>
    </source>
</evidence>
<comment type="cofactor">
    <cofactor evidence="1">
        <name>Mg(2+)</name>
        <dbReference type="ChEBI" id="CHEBI:18420"/>
    </cofactor>
</comment>
<evidence type="ECO:0000256" key="9">
    <source>
        <dbReference type="ARBA" id="ARBA00048070"/>
    </source>
</evidence>
<evidence type="ECO:0000256" key="3">
    <source>
        <dbReference type="ARBA" id="ARBA00022723"/>
    </source>
</evidence>
<dbReference type="SUPFAM" id="SSF53784">
    <property type="entry name" value="Phosphofructokinase"/>
    <property type="match status" value="1"/>
</dbReference>
<accession>A0A0M0J845</accession>
<keyword evidence="12" id="KW-1185">Reference proteome</keyword>